<dbReference type="Pfam" id="PF07963">
    <property type="entry name" value="N_methyl"/>
    <property type="match status" value="1"/>
</dbReference>
<dbReference type="STRING" id="1076937.SAMN04488120_11916"/>
<evidence type="ECO:0000256" key="5">
    <source>
        <dbReference type="ARBA" id="ARBA00022519"/>
    </source>
</evidence>
<evidence type="ECO:0000256" key="10">
    <source>
        <dbReference type="ARBA" id="ARBA00030775"/>
    </source>
</evidence>
<dbReference type="EMBL" id="FOOC01000019">
    <property type="protein sequence ID" value="SFF66081.1"/>
    <property type="molecule type" value="Genomic_DNA"/>
</dbReference>
<dbReference type="SUPFAM" id="SSF54523">
    <property type="entry name" value="Pili subunits"/>
    <property type="match status" value="1"/>
</dbReference>
<comment type="similarity">
    <text evidence="9">Belongs to the GSP H family.</text>
</comment>
<organism evidence="13 14">
    <name type="scientific">Fontimonas thermophila</name>
    <dbReference type="NCBI Taxonomy" id="1076937"/>
    <lineage>
        <taxon>Bacteria</taxon>
        <taxon>Pseudomonadati</taxon>
        <taxon>Pseudomonadota</taxon>
        <taxon>Gammaproteobacteria</taxon>
        <taxon>Nevskiales</taxon>
        <taxon>Nevskiaceae</taxon>
        <taxon>Fontimonas</taxon>
    </lineage>
</organism>
<evidence type="ECO:0000256" key="1">
    <source>
        <dbReference type="ARBA" id="ARBA00004377"/>
    </source>
</evidence>
<keyword evidence="7 11" id="KW-1133">Transmembrane helix</keyword>
<evidence type="ECO:0000259" key="12">
    <source>
        <dbReference type="Pfam" id="PF12019"/>
    </source>
</evidence>
<dbReference type="Gene3D" id="3.55.40.10">
    <property type="entry name" value="minor pseudopilin epsh domain"/>
    <property type="match status" value="1"/>
</dbReference>
<dbReference type="InterPro" id="IPR045584">
    <property type="entry name" value="Pilin-like"/>
</dbReference>
<evidence type="ECO:0000256" key="7">
    <source>
        <dbReference type="ARBA" id="ARBA00022989"/>
    </source>
</evidence>
<accession>A0A1I2KLV2</accession>
<dbReference type="InterPro" id="IPR022346">
    <property type="entry name" value="T2SS_GspH"/>
</dbReference>
<dbReference type="Proteomes" id="UP000199771">
    <property type="component" value="Unassembled WGS sequence"/>
</dbReference>
<evidence type="ECO:0000256" key="8">
    <source>
        <dbReference type="ARBA" id="ARBA00023136"/>
    </source>
</evidence>
<keyword evidence="3" id="KW-1003">Cell membrane</keyword>
<feature type="transmembrane region" description="Helical" evidence="11">
    <location>
        <begin position="31"/>
        <end position="50"/>
    </location>
</feature>
<feature type="domain" description="General secretion pathway GspH" evidence="12">
    <location>
        <begin position="61"/>
        <end position="174"/>
    </location>
</feature>
<keyword evidence="14" id="KW-1185">Reference proteome</keyword>
<evidence type="ECO:0000256" key="3">
    <source>
        <dbReference type="ARBA" id="ARBA00022475"/>
    </source>
</evidence>
<keyword evidence="8 11" id="KW-0472">Membrane</keyword>
<keyword evidence="4" id="KW-0488">Methylation</keyword>
<dbReference type="GO" id="GO:0005886">
    <property type="term" value="C:plasma membrane"/>
    <property type="evidence" value="ECO:0007669"/>
    <property type="project" value="UniProtKB-SubCell"/>
</dbReference>
<dbReference type="Pfam" id="PF12019">
    <property type="entry name" value="GspH"/>
    <property type="match status" value="1"/>
</dbReference>
<dbReference type="InterPro" id="IPR012902">
    <property type="entry name" value="N_methyl_site"/>
</dbReference>
<sequence>MASRRWCARCAQCQSATAGGHAQTGLTLLELLIVLVIAGVLLGQVVPAFARMAARNTLAATANELLSVLHTARHTAVSRNRAVTFCAGTPQQGCHGDWARGQWIVFLDREANGRLDAGETLLIAGALPSDSGIGLQGNGPFAAAVVFRPDGSARTANGAWAMGRLRVCVRSPSSVPATDLVLIASGRTVAQPLADSPPGCIPL</sequence>
<evidence type="ECO:0000313" key="14">
    <source>
        <dbReference type="Proteomes" id="UP000199771"/>
    </source>
</evidence>
<dbReference type="OrthoDB" id="2313614at2"/>
<keyword evidence="5" id="KW-0997">Cell inner membrane</keyword>
<evidence type="ECO:0000256" key="6">
    <source>
        <dbReference type="ARBA" id="ARBA00022692"/>
    </source>
</evidence>
<dbReference type="AlphaFoldDB" id="A0A1I2KLV2"/>
<comment type="subcellular location">
    <subcellularLocation>
        <location evidence="1">Cell inner membrane</location>
        <topology evidence="1">Single-pass membrane protein</topology>
    </subcellularLocation>
</comment>
<protein>
    <recommendedName>
        <fullName evidence="2">Type II secretion system protein H</fullName>
    </recommendedName>
    <alternativeName>
        <fullName evidence="10">General secretion pathway protein H</fullName>
    </alternativeName>
</protein>
<evidence type="ECO:0000256" key="2">
    <source>
        <dbReference type="ARBA" id="ARBA00021549"/>
    </source>
</evidence>
<evidence type="ECO:0000256" key="4">
    <source>
        <dbReference type="ARBA" id="ARBA00022481"/>
    </source>
</evidence>
<keyword evidence="6 11" id="KW-0812">Transmembrane</keyword>
<reference evidence="13 14" key="1">
    <citation type="submission" date="2016-10" db="EMBL/GenBank/DDBJ databases">
        <authorList>
            <person name="de Groot N.N."/>
        </authorList>
    </citation>
    <scope>NUCLEOTIDE SEQUENCE [LARGE SCALE GENOMIC DNA]</scope>
    <source>
        <strain evidence="13 14">DSM 23609</strain>
    </source>
</reference>
<evidence type="ECO:0000256" key="11">
    <source>
        <dbReference type="SAM" id="Phobius"/>
    </source>
</evidence>
<dbReference type="RefSeq" id="WP_091535720.1">
    <property type="nucleotide sequence ID" value="NZ_FOOC01000019.1"/>
</dbReference>
<dbReference type="GO" id="GO:0015628">
    <property type="term" value="P:protein secretion by the type II secretion system"/>
    <property type="evidence" value="ECO:0007669"/>
    <property type="project" value="InterPro"/>
</dbReference>
<dbReference type="NCBIfam" id="TIGR02532">
    <property type="entry name" value="IV_pilin_GFxxxE"/>
    <property type="match status" value="1"/>
</dbReference>
<dbReference type="GO" id="GO:0015627">
    <property type="term" value="C:type II protein secretion system complex"/>
    <property type="evidence" value="ECO:0007669"/>
    <property type="project" value="InterPro"/>
</dbReference>
<evidence type="ECO:0000313" key="13">
    <source>
        <dbReference type="EMBL" id="SFF66081.1"/>
    </source>
</evidence>
<gene>
    <name evidence="13" type="ORF">SAMN04488120_11916</name>
</gene>
<proteinExistence type="inferred from homology"/>
<name>A0A1I2KLV2_9GAMM</name>
<evidence type="ECO:0000256" key="9">
    <source>
        <dbReference type="ARBA" id="ARBA00025772"/>
    </source>
</evidence>